<protein>
    <submittedName>
        <fullName evidence="2">Uncharacterized protein</fullName>
    </submittedName>
</protein>
<dbReference type="EMBL" id="APPC01000012">
    <property type="protein sequence ID" value="ENU93547.1"/>
    <property type="molecule type" value="Genomic_DNA"/>
</dbReference>
<evidence type="ECO:0000313" key="3">
    <source>
        <dbReference type="Proteomes" id="UP000013049"/>
    </source>
</evidence>
<name>N8WE82_9GAMM</name>
<dbReference type="RefSeq" id="WP_004775474.1">
    <property type="nucleotide sequence ID" value="NZ_KB849367.1"/>
</dbReference>
<sequence length="89" mass="10646">MKIILKTMTDNELKEHEQKLLAQWTRRIALEVQIDNFSSQRTELLEIYNNLKPPHSSKNERLINSIMTLKYKLEDLEDELNDIIQDSYI</sequence>
<comment type="caution">
    <text evidence="2">The sequence shown here is derived from an EMBL/GenBank/DDBJ whole genome shotgun (WGS) entry which is preliminary data.</text>
</comment>
<dbReference type="eggNOG" id="ENOG5031RH9">
    <property type="taxonomic scope" value="Bacteria"/>
</dbReference>
<accession>N8WE82</accession>
<organism evidence="2 3">
    <name type="scientific">Acinetobacter vivianii</name>
    <dbReference type="NCBI Taxonomy" id="1776742"/>
    <lineage>
        <taxon>Bacteria</taxon>
        <taxon>Pseudomonadati</taxon>
        <taxon>Pseudomonadota</taxon>
        <taxon>Gammaproteobacteria</taxon>
        <taxon>Moraxellales</taxon>
        <taxon>Moraxellaceae</taxon>
        <taxon>Acinetobacter</taxon>
    </lineage>
</organism>
<dbReference type="AlphaFoldDB" id="N8WE82"/>
<dbReference type="Proteomes" id="UP000013049">
    <property type="component" value="Unassembled WGS sequence"/>
</dbReference>
<proteinExistence type="predicted"/>
<evidence type="ECO:0000313" key="2">
    <source>
        <dbReference type="EMBL" id="ENU93547.1"/>
    </source>
</evidence>
<keyword evidence="1" id="KW-0175">Coiled coil</keyword>
<evidence type="ECO:0000256" key="1">
    <source>
        <dbReference type="SAM" id="Coils"/>
    </source>
</evidence>
<dbReference type="HOGENOM" id="CLU_2366488_0_0_6"/>
<reference evidence="2 3" key="1">
    <citation type="submission" date="2013-02" db="EMBL/GenBank/DDBJ databases">
        <title>The Genome Sequence of Acinetobacter sp. NIPH 758.</title>
        <authorList>
            <consortium name="The Broad Institute Genome Sequencing Platform"/>
            <consortium name="The Broad Institute Genome Sequencing Center for Infectious Disease"/>
            <person name="Cerqueira G."/>
            <person name="Feldgarden M."/>
            <person name="Courvalin P."/>
            <person name="Perichon B."/>
            <person name="Grillot-Courvalin C."/>
            <person name="Clermont D."/>
            <person name="Rocha E."/>
            <person name="Yoon E.-J."/>
            <person name="Nemec A."/>
            <person name="Walker B."/>
            <person name="Young S.K."/>
            <person name="Zeng Q."/>
            <person name="Gargeya S."/>
            <person name="Fitzgerald M."/>
            <person name="Haas B."/>
            <person name="Abouelleil A."/>
            <person name="Alvarado L."/>
            <person name="Arachchi H.M."/>
            <person name="Berlin A.M."/>
            <person name="Chapman S.B."/>
            <person name="Dewar J."/>
            <person name="Goldberg J."/>
            <person name="Griggs A."/>
            <person name="Gujja S."/>
            <person name="Hansen M."/>
            <person name="Howarth C."/>
            <person name="Imamovic A."/>
            <person name="Larimer J."/>
            <person name="McCowan C."/>
            <person name="Murphy C."/>
            <person name="Neiman D."/>
            <person name="Pearson M."/>
            <person name="Priest M."/>
            <person name="Roberts A."/>
            <person name="Saif S."/>
            <person name="Shea T."/>
            <person name="Sisk P."/>
            <person name="Sykes S."/>
            <person name="Wortman J."/>
            <person name="Nusbaum C."/>
            <person name="Birren B."/>
        </authorList>
    </citation>
    <scope>NUCLEOTIDE SEQUENCE [LARGE SCALE GENOMIC DNA]</scope>
    <source>
        <strain evidence="2 3">NIPH 758</strain>
    </source>
</reference>
<feature type="coiled-coil region" evidence="1">
    <location>
        <begin position="59"/>
        <end position="86"/>
    </location>
</feature>
<gene>
    <name evidence="2" type="ORF">F971_00805</name>
</gene>